<accession>A0A975F1Q7</accession>
<dbReference type="CDD" id="cd06561">
    <property type="entry name" value="AlkD_like"/>
    <property type="match status" value="1"/>
</dbReference>
<evidence type="ECO:0000313" key="2">
    <source>
        <dbReference type="Proteomes" id="UP000671995"/>
    </source>
</evidence>
<dbReference type="Pfam" id="PF08713">
    <property type="entry name" value="DNA_alkylation"/>
    <property type="match status" value="1"/>
</dbReference>
<dbReference type="PANTHER" id="PTHR34070">
    <property type="entry name" value="ARMADILLO-TYPE FOLD"/>
    <property type="match status" value="1"/>
</dbReference>
<name>A0A975F1Q7_9SPIR</name>
<dbReference type="InterPro" id="IPR014825">
    <property type="entry name" value="DNA_alkylation"/>
</dbReference>
<dbReference type="AlphaFoldDB" id="A0A975F1Q7"/>
<gene>
    <name evidence="1" type="ORF">HRI96_01425</name>
</gene>
<proteinExistence type="predicted"/>
<dbReference type="PANTHER" id="PTHR34070:SF1">
    <property type="entry name" value="DNA ALKYLATION REPAIR PROTEIN"/>
    <property type="match status" value="1"/>
</dbReference>
<dbReference type="InterPro" id="IPR016024">
    <property type="entry name" value="ARM-type_fold"/>
</dbReference>
<reference evidence="1" key="1">
    <citation type="submission" date="2020-05" db="EMBL/GenBank/DDBJ databases">
        <authorList>
            <person name="Zeng H."/>
            <person name="Chan Y.K."/>
            <person name="Watt R.M."/>
        </authorList>
    </citation>
    <scope>NUCLEOTIDE SEQUENCE</scope>
    <source>
        <strain evidence="1">ATCC 700773</strain>
    </source>
</reference>
<evidence type="ECO:0000313" key="1">
    <source>
        <dbReference type="EMBL" id="QTQ12827.1"/>
    </source>
</evidence>
<organism evidence="1 2">
    <name type="scientific">Treponema parvum</name>
    <dbReference type="NCBI Taxonomy" id="138851"/>
    <lineage>
        <taxon>Bacteria</taxon>
        <taxon>Pseudomonadati</taxon>
        <taxon>Spirochaetota</taxon>
        <taxon>Spirochaetia</taxon>
        <taxon>Spirochaetales</taxon>
        <taxon>Treponemataceae</taxon>
        <taxon>Treponema</taxon>
    </lineage>
</organism>
<dbReference type="EMBL" id="CP054257">
    <property type="protein sequence ID" value="QTQ12827.1"/>
    <property type="molecule type" value="Genomic_DNA"/>
</dbReference>
<dbReference type="Gene3D" id="1.25.10.90">
    <property type="match status" value="1"/>
</dbReference>
<protein>
    <submittedName>
        <fullName evidence="1">DNA alkylation repair protein</fullName>
    </submittedName>
</protein>
<sequence>MDAGKICESEVQKKLFALQDEKYKAFNAKLVPTVDPETMIGIRTPALRKFAKEFAKSPQSLSFIKILPHKYFEENNLHGFIIETFNDYDRIIAALDDFLPYVDNWATCDSINPKALGNHLEKLLHKIEQWILSDHTYTVRFALGMLMRFYLSDGVFCEKYLKIAASVRSNEYYVNMMQAWFFATALTKQYLPSVVYLEQKKLDVWTHNKAIQKALESFRIPGDKKKYLKTLKISREN</sequence>
<dbReference type="SUPFAM" id="SSF48371">
    <property type="entry name" value="ARM repeat"/>
    <property type="match status" value="1"/>
</dbReference>
<dbReference type="Proteomes" id="UP000671995">
    <property type="component" value="Chromosome"/>
</dbReference>
<reference evidence="1" key="2">
    <citation type="journal article" date="2021" name="Microbiol. Resour. Announc.">
        <title>Complete Genome Sequences of Three Human Oral Treponema parvum Isolates.</title>
        <authorList>
            <person name="Zeng H."/>
            <person name="Watt R.M."/>
        </authorList>
    </citation>
    <scope>NUCLEOTIDE SEQUENCE</scope>
    <source>
        <strain evidence="1">ATCC 700773</strain>
    </source>
</reference>